<proteinExistence type="predicted"/>
<dbReference type="AlphaFoldDB" id="A0A9N9VNZ3"/>
<evidence type="ECO:0000313" key="3">
    <source>
        <dbReference type="Proteomes" id="UP000696573"/>
    </source>
</evidence>
<reference evidence="2" key="1">
    <citation type="submission" date="2021-10" db="EMBL/GenBank/DDBJ databases">
        <authorList>
            <person name="Piombo E."/>
        </authorList>
    </citation>
    <scope>NUCLEOTIDE SEQUENCE</scope>
</reference>
<evidence type="ECO:0000313" key="2">
    <source>
        <dbReference type="EMBL" id="CAH0027230.1"/>
    </source>
</evidence>
<dbReference type="OrthoDB" id="3548654at2759"/>
<sequence>PDISDLPSKDYALFLISTAQYYLAPFAKIIDHPQFRKQTEDFYENPAVEARKSRMWYSQLLFTLAFGEAYAQTASSQAIPGLQFASRALSLIPSIVPMEKNPLAAVEALCLGALYLQSLDLRLMSFQLRWSSLTHAHRPCQFGSLKPMQHYLLDRLYHRQDFSTLVGAPSSIRDEDITTKLPSEIDDSMNAAAMTLQIRLSRLTATILTGVYGVDRNFDGSLLRETQSVLHKLAAVCRDLTSYLGTTLHGTNIKTSKLATRLILSYHHCVVLTTRPLVMCVLQRRIALGDDKKTIPEGPISSLLQSCAHSALNILRALETLDSFLPFQLETAWSPSFLLQIIVAVAPTFVEDRAWLATAHRIFDRMISRGSPAARLRKRDFQRLEHIMAEMEEFSPWGLLGSDGNFAISPNEILNLTEGLNMEEFLLRE</sequence>
<keyword evidence="3" id="KW-1185">Reference proteome</keyword>
<dbReference type="Proteomes" id="UP000696573">
    <property type="component" value="Unassembled WGS sequence"/>
</dbReference>
<dbReference type="InterPro" id="IPR050987">
    <property type="entry name" value="AtrR-like"/>
</dbReference>
<feature type="non-terminal residue" evidence="2">
    <location>
        <position position="429"/>
    </location>
</feature>
<accession>A0A9N9VNZ3</accession>
<dbReference type="PANTHER" id="PTHR46910">
    <property type="entry name" value="TRANSCRIPTION FACTOR PDR1"/>
    <property type="match status" value="1"/>
</dbReference>
<organism evidence="2 3">
    <name type="scientific">Clonostachys rhizophaga</name>
    <dbReference type="NCBI Taxonomy" id="160324"/>
    <lineage>
        <taxon>Eukaryota</taxon>
        <taxon>Fungi</taxon>
        <taxon>Dikarya</taxon>
        <taxon>Ascomycota</taxon>
        <taxon>Pezizomycotina</taxon>
        <taxon>Sordariomycetes</taxon>
        <taxon>Hypocreomycetidae</taxon>
        <taxon>Hypocreales</taxon>
        <taxon>Bionectriaceae</taxon>
        <taxon>Clonostachys</taxon>
    </lineage>
</organism>
<dbReference type="PANTHER" id="PTHR46910:SF32">
    <property type="entry name" value="TRANSCRIPTION FACTOR DOMAIN-CONTAINING PROTEIN-RELATED"/>
    <property type="match status" value="1"/>
</dbReference>
<protein>
    <recommendedName>
        <fullName evidence="4">Transcription factor domain-containing protein</fullName>
    </recommendedName>
</protein>
<comment type="caution">
    <text evidence="2">The sequence shown here is derived from an EMBL/GenBank/DDBJ whole genome shotgun (WGS) entry which is preliminary data.</text>
</comment>
<dbReference type="GO" id="GO:0003700">
    <property type="term" value="F:DNA-binding transcription factor activity"/>
    <property type="evidence" value="ECO:0007669"/>
    <property type="project" value="InterPro"/>
</dbReference>
<keyword evidence="1" id="KW-0539">Nucleus</keyword>
<gene>
    <name evidence="2" type="ORF">CRHIZ90672A_00003760</name>
</gene>
<dbReference type="CDD" id="cd12148">
    <property type="entry name" value="fungal_TF_MHR"/>
    <property type="match status" value="1"/>
</dbReference>
<dbReference type="EMBL" id="CABFNQ020000726">
    <property type="protein sequence ID" value="CAH0027230.1"/>
    <property type="molecule type" value="Genomic_DNA"/>
</dbReference>
<name>A0A9N9VNZ3_9HYPO</name>
<evidence type="ECO:0008006" key="4">
    <source>
        <dbReference type="Google" id="ProtNLM"/>
    </source>
</evidence>
<evidence type="ECO:0000256" key="1">
    <source>
        <dbReference type="ARBA" id="ARBA00023242"/>
    </source>
</evidence>